<evidence type="ECO:0000256" key="4">
    <source>
        <dbReference type="ARBA" id="ARBA00022694"/>
    </source>
</evidence>
<keyword evidence="2 8" id="KW-0963">Cytoplasm</keyword>
<comment type="catalytic activity">
    <reaction evidence="7 8">
        <text>cytidine(34) in tRNA(Ile2) + L-lysine + ATP = lysidine(34) in tRNA(Ile2) + AMP + diphosphate + H(+)</text>
        <dbReference type="Rhea" id="RHEA:43744"/>
        <dbReference type="Rhea" id="RHEA-COMP:10625"/>
        <dbReference type="Rhea" id="RHEA-COMP:10670"/>
        <dbReference type="ChEBI" id="CHEBI:15378"/>
        <dbReference type="ChEBI" id="CHEBI:30616"/>
        <dbReference type="ChEBI" id="CHEBI:32551"/>
        <dbReference type="ChEBI" id="CHEBI:33019"/>
        <dbReference type="ChEBI" id="CHEBI:82748"/>
        <dbReference type="ChEBI" id="CHEBI:83665"/>
        <dbReference type="ChEBI" id="CHEBI:456215"/>
        <dbReference type="EC" id="6.3.4.19"/>
    </reaction>
</comment>
<dbReference type="GO" id="GO:0006400">
    <property type="term" value="P:tRNA modification"/>
    <property type="evidence" value="ECO:0007669"/>
    <property type="project" value="UniProtKB-UniRule"/>
</dbReference>
<dbReference type="SMART" id="SM00977">
    <property type="entry name" value="TilS_C"/>
    <property type="match status" value="1"/>
</dbReference>
<keyword evidence="4 8" id="KW-0819">tRNA processing</keyword>
<dbReference type="HAMAP" id="MF_01161">
    <property type="entry name" value="tRNA_Ile_lys_synt"/>
    <property type="match status" value="1"/>
</dbReference>
<reference evidence="10 11" key="1">
    <citation type="submission" date="2019-01" db="EMBL/GenBank/DDBJ databases">
        <title>Draft genome sequences of the type strains of six Macrococcus species.</title>
        <authorList>
            <person name="Mazhar S."/>
            <person name="Altermann E."/>
            <person name="Hill C."/>
            <person name="Mcauliffe O."/>
        </authorList>
    </citation>
    <scope>NUCLEOTIDE SEQUENCE [LARGE SCALE GENOMIC DNA]</scope>
    <source>
        <strain evidence="10 11">ATCC 51825</strain>
    </source>
</reference>
<comment type="subcellular location">
    <subcellularLocation>
        <location evidence="1 8">Cytoplasm</location>
    </subcellularLocation>
</comment>
<evidence type="ECO:0000256" key="7">
    <source>
        <dbReference type="ARBA" id="ARBA00048539"/>
    </source>
</evidence>
<dbReference type="Pfam" id="PF01171">
    <property type="entry name" value="ATP_bind_3"/>
    <property type="match status" value="1"/>
</dbReference>
<dbReference type="InterPro" id="IPR011063">
    <property type="entry name" value="TilS/TtcA_N"/>
</dbReference>
<dbReference type="PANTHER" id="PTHR43033:SF1">
    <property type="entry name" value="TRNA(ILE)-LYSIDINE SYNTHASE-RELATED"/>
    <property type="match status" value="1"/>
</dbReference>
<evidence type="ECO:0000256" key="2">
    <source>
        <dbReference type="ARBA" id="ARBA00022490"/>
    </source>
</evidence>
<dbReference type="InterPro" id="IPR014729">
    <property type="entry name" value="Rossmann-like_a/b/a_fold"/>
</dbReference>
<comment type="caution">
    <text evidence="10">The sequence shown here is derived from an EMBL/GenBank/DDBJ whole genome shotgun (WGS) entry which is preliminary data.</text>
</comment>
<dbReference type="OrthoDB" id="9807403at2"/>
<protein>
    <recommendedName>
        <fullName evidence="8">tRNA(Ile)-lysidine synthase</fullName>
        <ecNumber evidence="8">6.3.4.19</ecNumber>
    </recommendedName>
    <alternativeName>
        <fullName evidence="8">tRNA(Ile)-2-lysyl-cytidine synthase</fullName>
    </alternativeName>
    <alternativeName>
        <fullName evidence="8">tRNA(Ile)-lysidine synthetase</fullName>
    </alternativeName>
</protein>
<comment type="similarity">
    <text evidence="8">Belongs to the tRNA(Ile)-lysidine synthase family.</text>
</comment>
<dbReference type="NCBIfam" id="TIGR02433">
    <property type="entry name" value="lysidine_TilS_C"/>
    <property type="match status" value="1"/>
</dbReference>
<dbReference type="Pfam" id="PF11734">
    <property type="entry name" value="TilS_C"/>
    <property type="match status" value="1"/>
</dbReference>
<dbReference type="CDD" id="cd01992">
    <property type="entry name" value="TilS_N"/>
    <property type="match status" value="1"/>
</dbReference>
<dbReference type="InterPro" id="IPR012094">
    <property type="entry name" value="tRNA_Ile_lys_synt"/>
</dbReference>
<keyword evidence="3 8" id="KW-0436">Ligase</keyword>
<dbReference type="InterPro" id="IPR012795">
    <property type="entry name" value="tRNA_Ile_lys_synt_N"/>
</dbReference>
<evidence type="ECO:0000313" key="10">
    <source>
        <dbReference type="EMBL" id="TDM12317.1"/>
    </source>
</evidence>
<comment type="domain">
    <text evidence="8">The N-terminal region contains the highly conserved SGGXDS motif, predicted to be a P-loop motif involved in ATP binding.</text>
</comment>
<organism evidence="10 11">
    <name type="scientific">Macrococcus bovicus</name>
    <dbReference type="NCBI Taxonomy" id="69968"/>
    <lineage>
        <taxon>Bacteria</taxon>
        <taxon>Bacillati</taxon>
        <taxon>Bacillota</taxon>
        <taxon>Bacilli</taxon>
        <taxon>Bacillales</taxon>
        <taxon>Staphylococcaceae</taxon>
        <taxon>Macrococcus</taxon>
    </lineage>
</organism>
<evidence type="ECO:0000256" key="6">
    <source>
        <dbReference type="ARBA" id="ARBA00022840"/>
    </source>
</evidence>
<evidence type="ECO:0000313" key="11">
    <source>
        <dbReference type="Proteomes" id="UP000294843"/>
    </source>
</evidence>
<accession>A0A4R6BV97</accession>
<dbReference type="PANTHER" id="PTHR43033">
    <property type="entry name" value="TRNA(ILE)-LYSIDINE SYNTHASE-RELATED"/>
    <property type="match status" value="1"/>
</dbReference>
<dbReference type="InterPro" id="IPR012796">
    <property type="entry name" value="Lysidine-tRNA-synth_C"/>
</dbReference>
<keyword evidence="11" id="KW-1185">Reference proteome</keyword>
<proteinExistence type="inferred from homology"/>
<sequence>MEINWKETDKVAVAVSGGVDSMVLLDQVRRSGHYKTLSILHVHHGLRAESDAEATLIADYCRQHALPFHMTRVPADHFNADRSIQNEARDIRYRFFDEMMAGQGYDCLLTAHHRDDQVETILFRLLTGRYHLQPLGIGRVDRGYPVYRPILSDTKASLYRYAALHHVPFMEDASNEKTDYTRNAIRHQLIPVINQIEGLSAEHLNDFAAWQREVLEMVTEQAHQVLTVMNEQQRYSRPLFNTLNPVVKRQVLLSLITDHAASHTPVSRHYLDEIIRVIKTEKAQVSYPLTNRLRLEVAYDQLYLIDSEEKLNEMMITQPGEFEFNGFMIQLTAPITDIIRVRVFEPGDFIVINQQHQKLSRIFINEKIPRFLRERLPVITVNEDVIAVGNLKKNHHPFNQYLQITFKGAE</sequence>
<dbReference type="GO" id="GO:0005524">
    <property type="term" value="F:ATP binding"/>
    <property type="evidence" value="ECO:0007669"/>
    <property type="project" value="UniProtKB-UniRule"/>
</dbReference>
<feature type="domain" description="Lysidine-tRNA(Ile) synthetase C-terminal" evidence="9">
    <location>
        <begin position="339"/>
        <end position="406"/>
    </location>
</feature>
<evidence type="ECO:0000256" key="1">
    <source>
        <dbReference type="ARBA" id="ARBA00004496"/>
    </source>
</evidence>
<evidence type="ECO:0000256" key="5">
    <source>
        <dbReference type="ARBA" id="ARBA00022741"/>
    </source>
</evidence>
<dbReference type="Gene3D" id="3.40.50.620">
    <property type="entry name" value="HUPs"/>
    <property type="match status" value="1"/>
</dbReference>
<keyword evidence="5 8" id="KW-0547">Nucleotide-binding</keyword>
<feature type="binding site" evidence="8">
    <location>
        <begin position="16"/>
        <end position="21"/>
    </location>
    <ligand>
        <name>ATP</name>
        <dbReference type="ChEBI" id="CHEBI:30616"/>
    </ligand>
</feature>
<dbReference type="EC" id="6.3.4.19" evidence="8"/>
<dbReference type="Proteomes" id="UP000294843">
    <property type="component" value="Unassembled WGS sequence"/>
</dbReference>
<gene>
    <name evidence="8 10" type="primary">tilS</name>
    <name evidence="10" type="ORF">ERX55_10895</name>
</gene>
<dbReference type="EMBL" id="SCWF01000017">
    <property type="protein sequence ID" value="TDM12317.1"/>
    <property type="molecule type" value="Genomic_DNA"/>
</dbReference>
<name>A0A4R6BV97_9STAP</name>
<comment type="function">
    <text evidence="8">Ligates lysine onto the cytidine present at position 34 of the AUA codon-specific tRNA(Ile) that contains the anticodon CAU, in an ATP-dependent manner. Cytidine is converted to lysidine, thus changing the amino acid specificity of the tRNA from methionine to isoleucine.</text>
</comment>
<evidence type="ECO:0000259" key="9">
    <source>
        <dbReference type="SMART" id="SM00977"/>
    </source>
</evidence>
<dbReference type="NCBIfam" id="TIGR02432">
    <property type="entry name" value="lysidine_TilS_N"/>
    <property type="match status" value="1"/>
</dbReference>
<dbReference type="SUPFAM" id="SSF52402">
    <property type="entry name" value="Adenine nucleotide alpha hydrolases-like"/>
    <property type="match status" value="1"/>
</dbReference>
<evidence type="ECO:0000256" key="3">
    <source>
        <dbReference type="ARBA" id="ARBA00022598"/>
    </source>
</evidence>
<keyword evidence="6 8" id="KW-0067">ATP-binding</keyword>
<dbReference type="GO" id="GO:0032267">
    <property type="term" value="F:tRNA(Ile)-lysidine synthase activity"/>
    <property type="evidence" value="ECO:0007669"/>
    <property type="project" value="UniProtKB-EC"/>
</dbReference>
<dbReference type="SUPFAM" id="SSF56037">
    <property type="entry name" value="PheT/TilS domain"/>
    <property type="match status" value="1"/>
</dbReference>
<dbReference type="RefSeq" id="WP_133452620.1">
    <property type="nucleotide sequence ID" value="NZ_SCWF01000017.1"/>
</dbReference>
<evidence type="ECO:0000256" key="8">
    <source>
        <dbReference type="HAMAP-Rule" id="MF_01161"/>
    </source>
</evidence>
<dbReference type="GO" id="GO:0005737">
    <property type="term" value="C:cytoplasm"/>
    <property type="evidence" value="ECO:0007669"/>
    <property type="project" value="UniProtKB-SubCell"/>
</dbReference>
<dbReference type="AlphaFoldDB" id="A0A4R6BV97"/>